<dbReference type="EMBL" id="FP929056">
    <property type="protein sequence ID" value="CBL28269.1"/>
    <property type="molecule type" value="Genomic_DNA"/>
</dbReference>
<evidence type="ECO:0000259" key="8">
    <source>
        <dbReference type="Pfam" id="PF00156"/>
    </source>
</evidence>
<dbReference type="SUPFAM" id="SSF53271">
    <property type="entry name" value="PRTase-like"/>
    <property type="match status" value="1"/>
</dbReference>
<dbReference type="GO" id="GO:0044205">
    <property type="term" value="P:'de novo' UMP biosynthetic process"/>
    <property type="evidence" value="ECO:0007669"/>
    <property type="project" value="UniProtKB-UniRule"/>
</dbReference>
<evidence type="ECO:0000256" key="2">
    <source>
        <dbReference type="ARBA" id="ARBA00011971"/>
    </source>
</evidence>
<keyword evidence="6 7" id="KW-0665">Pyrimidine biosynthesis</keyword>
<gene>
    <name evidence="7" type="primary">pyrE</name>
    <name evidence="9" type="ORF">SY1_10600</name>
</gene>
<comment type="function">
    <text evidence="7">Catalyzes the transfer of a ribosyl phosphate group from 5-phosphoribose 1-diphosphate to orotate, leading to the formation of orotidine monophosphate (OMP).</text>
</comment>
<sequence length="194" mass="21241">MEKTQELAVEVLTRLGALKRGHFRLTSGLHSDCYMQCAVLFEHPKESERLCRALAEGFAGQRIDLVASPAVGGVIMGYEMARALSVRNVFAEREDGRMTFRRGFHVEPGERALVVEDVVTTGGSVREVVELLRGAGAEVVGVGSVVDRSGGRVDFGVPFHALMTMEASAWREEECPLCRKGEPIVKPGSRQLKK</sequence>
<feature type="binding site" description="in other chain" evidence="7">
    <location>
        <begin position="116"/>
        <end position="124"/>
    </location>
    <ligand>
        <name>5-phospho-alpha-D-ribose 1-diphosphate</name>
        <dbReference type="ChEBI" id="CHEBI:58017"/>
        <note>ligand shared between dimeric partners</note>
    </ligand>
</feature>
<feature type="binding site" evidence="7">
    <location>
        <position position="148"/>
    </location>
    <ligand>
        <name>orotate</name>
        <dbReference type="ChEBI" id="CHEBI:30839"/>
    </ligand>
</feature>
<dbReference type="InterPro" id="IPR006273">
    <property type="entry name" value="Orotate_PRibTrfase_bac"/>
</dbReference>
<accession>A0AB94IX02</accession>
<dbReference type="GO" id="GO:0000287">
    <property type="term" value="F:magnesium ion binding"/>
    <property type="evidence" value="ECO:0007669"/>
    <property type="project" value="UniProtKB-UniRule"/>
</dbReference>
<keyword evidence="10" id="KW-1185">Reference proteome</keyword>
<reference evidence="10" key="1">
    <citation type="submission" date="2010-03" db="EMBL/GenBank/DDBJ databases">
        <title>The genome sequence of Synergistetes sp. SGP1.</title>
        <authorList>
            <consortium name="metaHIT consortium -- http://www.metahit.eu/"/>
            <person name="Pajon A."/>
            <person name="Turner K."/>
            <person name="Parkhill J."/>
            <person name="Wade W."/>
            <person name="Vartoukian S."/>
        </authorList>
    </citation>
    <scope>NUCLEOTIDE SEQUENCE [LARGE SCALE GENOMIC DNA]</scope>
    <source>
        <strain evidence="10">SGP1</strain>
    </source>
</reference>
<evidence type="ECO:0000256" key="3">
    <source>
        <dbReference type="ARBA" id="ARBA00022676"/>
    </source>
</evidence>
<comment type="subunit">
    <text evidence="7">Homodimer.</text>
</comment>
<dbReference type="Pfam" id="PF00156">
    <property type="entry name" value="Pribosyltran"/>
    <property type="match status" value="1"/>
</dbReference>
<feature type="domain" description="Phosphoribosyltransferase" evidence="8">
    <location>
        <begin position="48"/>
        <end position="152"/>
    </location>
</feature>
<evidence type="ECO:0000313" key="9">
    <source>
        <dbReference type="EMBL" id="CBL28269.1"/>
    </source>
</evidence>
<evidence type="ECO:0000256" key="1">
    <source>
        <dbReference type="ARBA" id="ARBA00004889"/>
    </source>
</evidence>
<dbReference type="HAMAP" id="MF_01208">
    <property type="entry name" value="PyrE"/>
    <property type="match status" value="1"/>
</dbReference>
<keyword evidence="5 7" id="KW-0460">Magnesium</keyword>
<comment type="pathway">
    <text evidence="1 7">Pyrimidine metabolism; UMP biosynthesis via de novo pathway; UMP from orotate: step 1/2.</text>
</comment>
<feature type="binding site" evidence="7">
    <location>
        <position position="120"/>
    </location>
    <ligand>
        <name>orotate</name>
        <dbReference type="ChEBI" id="CHEBI:30839"/>
    </ligand>
</feature>
<evidence type="ECO:0000256" key="6">
    <source>
        <dbReference type="ARBA" id="ARBA00022975"/>
    </source>
</evidence>
<dbReference type="InterPro" id="IPR029057">
    <property type="entry name" value="PRTase-like"/>
</dbReference>
<comment type="similarity">
    <text evidence="7">Belongs to the purine/pyrimidine phosphoribosyltransferase family. PyrE subfamily.</text>
</comment>
<organism evidence="9 10">
    <name type="scientific">Fretibacterium fastidiosum</name>
    <dbReference type="NCBI Taxonomy" id="651822"/>
    <lineage>
        <taxon>Bacteria</taxon>
        <taxon>Thermotogati</taxon>
        <taxon>Synergistota</taxon>
        <taxon>Synergistia</taxon>
        <taxon>Synergistales</taxon>
        <taxon>Aminobacteriaceae</taxon>
        <taxon>Fretibacterium</taxon>
    </lineage>
</organism>
<dbReference type="EC" id="2.4.2.10" evidence="2 7"/>
<keyword evidence="4 7" id="KW-0808">Transferase</keyword>
<keyword evidence="3 7" id="KW-0328">Glycosyltransferase</keyword>
<comment type="caution">
    <text evidence="7">Lacks conserved residue(s) required for the propagation of feature annotation.</text>
</comment>
<dbReference type="NCBIfam" id="TIGR01367">
    <property type="entry name" value="pyrE_Therm"/>
    <property type="match status" value="1"/>
</dbReference>
<dbReference type="PANTHER" id="PTHR19278">
    <property type="entry name" value="OROTATE PHOSPHORIBOSYLTRANSFERASE"/>
    <property type="match status" value="1"/>
</dbReference>
<dbReference type="GO" id="GO:0019856">
    <property type="term" value="P:pyrimidine nucleobase biosynthetic process"/>
    <property type="evidence" value="ECO:0007669"/>
    <property type="project" value="InterPro"/>
</dbReference>
<name>A0AB94IX02_9BACT</name>
<evidence type="ECO:0000256" key="5">
    <source>
        <dbReference type="ARBA" id="ARBA00022842"/>
    </source>
</evidence>
<dbReference type="Proteomes" id="UP000008957">
    <property type="component" value="Chromosome"/>
</dbReference>
<dbReference type="CDD" id="cd06223">
    <property type="entry name" value="PRTases_typeI"/>
    <property type="match status" value="1"/>
</dbReference>
<dbReference type="RefSeq" id="WP_015556416.1">
    <property type="nucleotide sequence ID" value="NC_021038.1"/>
</dbReference>
<dbReference type="AlphaFoldDB" id="A0AB94IX02"/>
<evidence type="ECO:0000256" key="4">
    <source>
        <dbReference type="ARBA" id="ARBA00022679"/>
    </source>
</evidence>
<evidence type="ECO:0000313" key="10">
    <source>
        <dbReference type="Proteomes" id="UP000008957"/>
    </source>
</evidence>
<dbReference type="Gene3D" id="3.40.50.2020">
    <property type="match status" value="1"/>
</dbReference>
<dbReference type="GO" id="GO:0004588">
    <property type="term" value="F:orotate phosphoribosyltransferase activity"/>
    <property type="evidence" value="ECO:0007669"/>
    <property type="project" value="UniProtKB-UniRule"/>
</dbReference>
<dbReference type="KEGG" id="sbr:SY1_10600"/>
<comment type="catalytic activity">
    <reaction evidence="7">
        <text>orotidine 5'-phosphate + diphosphate = orotate + 5-phospho-alpha-D-ribose 1-diphosphate</text>
        <dbReference type="Rhea" id="RHEA:10380"/>
        <dbReference type="ChEBI" id="CHEBI:30839"/>
        <dbReference type="ChEBI" id="CHEBI:33019"/>
        <dbReference type="ChEBI" id="CHEBI:57538"/>
        <dbReference type="ChEBI" id="CHEBI:58017"/>
        <dbReference type="EC" id="2.4.2.10"/>
    </reaction>
</comment>
<dbReference type="InterPro" id="IPR023031">
    <property type="entry name" value="OPRT"/>
</dbReference>
<protein>
    <recommendedName>
        <fullName evidence="2 7">Orotate phosphoribosyltransferase</fullName>
        <shortName evidence="7">OPRT</shortName>
        <shortName evidence="7">OPRTase</shortName>
        <ecNumber evidence="2 7">2.4.2.10</ecNumber>
    </recommendedName>
</protein>
<comment type="cofactor">
    <cofactor evidence="7">
        <name>Mg(2+)</name>
        <dbReference type="ChEBI" id="CHEBI:18420"/>
    </cofactor>
</comment>
<reference evidence="9 10" key="2">
    <citation type="submission" date="2010-03" db="EMBL/GenBank/DDBJ databases">
        <authorList>
            <person name="Pajon A."/>
        </authorList>
    </citation>
    <scope>NUCLEOTIDE SEQUENCE [LARGE SCALE GENOMIC DNA]</scope>
    <source>
        <strain evidence="9 10">SGP1</strain>
    </source>
</reference>
<dbReference type="PANTHER" id="PTHR19278:SF9">
    <property type="entry name" value="URIDINE 5'-MONOPHOSPHATE SYNTHASE"/>
    <property type="match status" value="1"/>
</dbReference>
<dbReference type="InterPro" id="IPR000836">
    <property type="entry name" value="PRTase_dom"/>
</dbReference>
<proteinExistence type="inferred from homology"/>
<evidence type="ECO:0000256" key="7">
    <source>
        <dbReference type="HAMAP-Rule" id="MF_01208"/>
    </source>
</evidence>